<dbReference type="AlphaFoldDB" id="A0A2M7SEP6"/>
<protein>
    <recommendedName>
        <fullName evidence="5">Cell division protein FtsL</fullName>
    </recommendedName>
</protein>
<proteinExistence type="predicted"/>
<evidence type="ECO:0000256" key="2">
    <source>
        <dbReference type="SAM" id="Phobius"/>
    </source>
</evidence>
<evidence type="ECO:0000256" key="1">
    <source>
        <dbReference type="SAM" id="Coils"/>
    </source>
</evidence>
<feature type="coiled-coil region" evidence="1">
    <location>
        <begin position="55"/>
        <end position="85"/>
    </location>
</feature>
<keyword evidence="2" id="KW-0472">Membrane</keyword>
<accession>A0A2M7SEP6</accession>
<dbReference type="EMBL" id="PFMR01000060">
    <property type="protein sequence ID" value="PIZ17959.1"/>
    <property type="molecule type" value="Genomic_DNA"/>
</dbReference>
<organism evidence="3 4">
    <name type="scientific">Candidatus Desantisbacteria bacterium CG_4_10_14_0_8_um_filter_48_22</name>
    <dbReference type="NCBI Taxonomy" id="1974543"/>
    <lineage>
        <taxon>Bacteria</taxon>
        <taxon>Candidatus Desantisiibacteriota</taxon>
    </lineage>
</organism>
<feature type="transmembrane region" description="Helical" evidence="2">
    <location>
        <begin position="30"/>
        <end position="49"/>
    </location>
</feature>
<dbReference type="Pfam" id="PF04977">
    <property type="entry name" value="DivIC"/>
    <property type="match status" value="1"/>
</dbReference>
<keyword evidence="2" id="KW-0812">Transmembrane</keyword>
<keyword evidence="2" id="KW-1133">Transmembrane helix</keyword>
<comment type="caution">
    <text evidence="3">The sequence shown here is derived from an EMBL/GenBank/DDBJ whole genome shotgun (WGS) entry which is preliminary data.</text>
</comment>
<evidence type="ECO:0000313" key="4">
    <source>
        <dbReference type="Proteomes" id="UP000229307"/>
    </source>
</evidence>
<dbReference type="InterPro" id="IPR007060">
    <property type="entry name" value="FtsL/DivIC"/>
</dbReference>
<sequence>MRQILFSDYYNDFYDEEVEDTREKKMRYKAFFLTLGILGLFLLPGLLYLSQKIQYARSNYRINALAETKKSLENENRMLRTSRDQLAAPERIEAIARSSLGMIPTDRPPIFMDE</sequence>
<gene>
    <name evidence="3" type="ORF">COY52_01925</name>
</gene>
<keyword evidence="1" id="KW-0175">Coiled coil</keyword>
<evidence type="ECO:0008006" key="5">
    <source>
        <dbReference type="Google" id="ProtNLM"/>
    </source>
</evidence>
<evidence type="ECO:0000313" key="3">
    <source>
        <dbReference type="EMBL" id="PIZ17959.1"/>
    </source>
</evidence>
<reference evidence="4" key="1">
    <citation type="submission" date="2017-09" db="EMBL/GenBank/DDBJ databases">
        <title>Depth-based differentiation of microbial function through sediment-hosted aquifers and enrichment of novel symbionts in the deep terrestrial subsurface.</title>
        <authorList>
            <person name="Probst A.J."/>
            <person name="Ladd B."/>
            <person name="Jarett J.K."/>
            <person name="Geller-Mcgrath D.E."/>
            <person name="Sieber C.M.K."/>
            <person name="Emerson J.B."/>
            <person name="Anantharaman K."/>
            <person name="Thomas B.C."/>
            <person name="Malmstrom R."/>
            <person name="Stieglmeier M."/>
            <person name="Klingl A."/>
            <person name="Woyke T."/>
            <person name="Ryan C.M."/>
            <person name="Banfield J.F."/>
        </authorList>
    </citation>
    <scope>NUCLEOTIDE SEQUENCE [LARGE SCALE GENOMIC DNA]</scope>
</reference>
<name>A0A2M7SEP6_9BACT</name>
<dbReference type="Proteomes" id="UP000229307">
    <property type="component" value="Unassembled WGS sequence"/>
</dbReference>